<feature type="region of interest" description="Disordered" evidence="1">
    <location>
        <begin position="148"/>
        <end position="186"/>
    </location>
</feature>
<evidence type="ECO:0000313" key="3">
    <source>
        <dbReference type="Proteomes" id="UP000006514"/>
    </source>
</evidence>
<proteinExistence type="predicted"/>
<protein>
    <submittedName>
        <fullName evidence="2">Uncharacterized protein</fullName>
    </submittedName>
</protein>
<feature type="region of interest" description="Disordered" evidence="1">
    <location>
        <begin position="415"/>
        <end position="445"/>
    </location>
</feature>
<dbReference type="InParanoid" id="J0WX08"/>
<feature type="region of interest" description="Disordered" evidence="1">
    <location>
        <begin position="92"/>
        <end position="132"/>
    </location>
</feature>
<dbReference type="AlphaFoldDB" id="J0WX08"/>
<reference evidence="3" key="1">
    <citation type="journal article" date="2012" name="Science">
        <title>The Paleozoic origin of enzymatic lignin decomposition reconstructed from 31 fungal genomes.</title>
        <authorList>
            <person name="Floudas D."/>
            <person name="Binder M."/>
            <person name="Riley R."/>
            <person name="Barry K."/>
            <person name="Blanchette R.A."/>
            <person name="Henrissat B."/>
            <person name="Martinez A.T."/>
            <person name="Otillar R."/>
            <person name="Spatafora J.W."/>
            <person name="Yadav J.S."/>
            <person name="Aerts A."/>
            <person name="Benoit I."/>
            <person name="Boyd A."/>
            <person name="Carlson A."/>
            <person name="Copeland A."/>
            <person name="Coutinho P.M."/>
            <person name="de Vries R.P."/>
            <person name="Ferreira P."/>
            <person name="Findley K."/>
            <person name="Foster B."/>
            <person name="Gaskell J."/>
            <person name="Glotzer D."/>
            <person name="Gorecki P."/>
            <person name="Heitman J."/>
            <person name="Hesse C."/>
            <person name="Hori C."/>
            <person name="Igarashi K."/>
            <person name="Jurgens J.A."/>
            <person name="Kallen N."/>
            <person name="Kersten P."/>
            <person name="Kohler A."/>
            <person name="Kuees U."/>
            <person name="Kumar T.K.A."/>
            <person name="Kuo A."/>
            <person name="LaButti K."/>
            <person name="Larrondo L.F."/>
            <person name="Lindquist E."/>
            <person name="Ling A."/>
            <person name="Lombard V."/>
            <person name="Lucas S."/>
            <person name="Lundell T."/>
            <person name="Martin R."/>
            <person name="McLaughlin D.J."/>
            <person name="Morgenstern I."/>
            <person name="Morin E."/>
            <person name="Murat C."/>
            <person name="Nagy L.G."/>
            <person name="Nolan M."/>
            <person name="Ohm R.A."/>
            <person name="Patyshakuliyeva A."/>
            <person name="Rokas A."/>
            <person name="Ruiz-Duenas F.J."/>
            <person name="Sabat G."/>
            <person name="Salamov A."/>
            <person name="Samejima M."/>
            <person name="Schmutz J."/>
            <person name="Slot J.C."/>
            <person name="St John F."/>
            <person name="Stenlid J."/>
            <person name="Sun H."/>
            <person name="Sun S."/>
            <person name="Syed K."/>
            <person name="Tsang A."/>
            <person name="Wiebenga A."/>
            <person name="Young D."/>
            <person name="Pisabarro A."/>
            <person name="Eastwood D.C."/>
            <person name="Martin F."/>
            <person name="Cullen D."/>
            <person name="Grigoriev I.V."/>
            <person name="Hibbett D.S."/>
        </authorList>
    </citation>
    <scope>NUCLEOTIDE SEQUENCE [LARGE SCALE GENOMIC DNA]</scope>
    <source>
        <strain evidence="3">TFB10046</strain>
    </source>
</reference>
<sequence>MSPPPLLYESFRRANPSAIDAQFAVNLQRTRRNVLYQLEAQAGRPLGQAEAEMVSLKAVEVMLNMTRTLLSDSQHQAGQQLTTAAQAIRDAAKTVPPPTPEPEQPRPGYERRVQHRRPHAPPPPRRPRNSIRRGHTHVHVPHVHVPHLHLDCGRHGNRDAPPPYRRHRRARRDPSPEFEPLRGPTPHPLEGFLFQGVGAEPQPDEDQVMRDETPFDFGVAGPAHAALADLGIAGPAGPAPVHIEAAGPAGPALVDFAQPRSPVAGTPARTDVSVAGTETPRPRSPITEAAPEEFLGPRQRAGDEVGSDVKQSGHLSVIHIEGFAQRRERRKIEIEPQLCHHPERAQRVEDEGLPDHKLSAQWRGGRHRQDGTYSWHRGTLVRAVPVQFKDAQVRACQSNLRVQFHFCVDITGPDDELEPPETRLDGHRTEHTRGAGARQQGPRGGISDFLRVHARYRAISSVKAGRVSQRELSELCGEIGEDDILFAGG</sequence>
<feature type="compositionally biased region" description="Basic and acidic residues" evidence="1">
    <location>
        <begin position="420"/>
        <end position="433"/>
    </location>
</feature>
<dbReference type="EMBL" id="JH687797">
    <property type="protein sequence ID" value="EJD40962.1"/>
    <property type="molecule type" value="Genomic_DNA"/>
</dbReference>
<accession>J0WX08</accession>
<keyword evidence="3" id="KW-1185">Reference proteome</keyword>
<feature type="region of interest" description="Disordered" evidence="1">
    <location>
        <begin position="264"/>
        <end position="287"/>
    </location>
</feature>
<gene>
    <name evidence="2" type="ORF">AURDEDRAFT_127349</name>
</gene>
<feature type="compositionally biased region" description="Basic residues" evidence="1">
    <location>
        <begin position="113"/>
        <end position="132"/>
    </location>
</feature>
<feature type="compositionally biased region" description="Basic and acidic residues" evidence="1">
    <location>
        <begin position="148"/>
        <end position="158"/>
    </location>
</feature>
<dbReference type="KEGG" id="adl:AURDEDRAFT_127349"/>
<dbReference type="Proteomes" id="UP000006514">
    <property type="component" value="Unassembled WGS sequence"/>
</dbReference>
<name>J0WX08_AURST</name>
<evidence type="ECO:0000256" key="1">
    <source>
        <dbReference type="SAM" id="MobiDB-lite"/>
    </source>
</evidence>
<evidence type="ECO:0000313" key="2">
    <source>
        <dbReference type="EMBL" id="EJD40962.1"/>
    </source>
</evidence>
<organism evidence="2 3">
    <name type="scientific">Auricularia subglabra (strain TFB-10046 / SS5)</name>
    <name type="common">White-rot fungus</name>
    <name type="synonym">Auricularia delicata (strain TFB10046)</name>
    <dbReference type="NCBI Taxonomy" id="717982"/>
    <lineage>
        <taxon>Eukaryota</taxon>
        <taxon>Fungi</taxon>
        <taxon>Dikarya</taxon>
        <taxon>Basidiomycota</taxon>
        <taxon>Agaricomycotina</taxon>
        <taxon>Agaricomycetes</taxon>
        <taxon>Auriculariales</taxon>
        <taxon>Auriculariaceae</taxon>
        <taxon>Auricularia</taxon>
    </lineage>
</organism>